<comment type="caution">
    <text evidence="2">The sequence shown here is derived from an EMBL/GenBank/DDBJ whole genome shotgun (WGS) entry which is preliminary data.</text>
</comment>
<proteinExistence type="predicted"/>
<dbReference type="InterPro" id="IPR051554">
    <property type="entry name" value="Acetyltransferase_Eis"/>
</dbReference>
<reference evidence="2 3" key="1">
    <citation type="submission" date="2019-03" db="EMBL/GenBank/DDBJ databases">
        <title>San Antonio Military Medical Center submission to MRSN (WRAIR), pending publication.</title>
        <authorList>
            <person name="Blyth D.M."/>
            <person name="Mccarthy S.L."/>
            <person name="Schall S.E."/>
            <person name="Stam J.A."/>
            <person name="Ong A.C."/>
            <person name="Mcgann P.T."/>
        </authorList>
    </citation>
    <scope>NUCLEOTIDE SEQUENCE [LARGE SCALE GENOMIC DNA]</scope>
    <source>
        <strain evidence="2 3">MRSN571793</strain>
    </source>
</reference>
<dbReference type="SUPFAM" id="SSF55729">
    <property type="entry name" value="Acyl-CoA N-acyltransferases (Nat)"/>
    <property type="match status" value="1"/>
</dbReference>
<dbReference type="GO" id="GO:0034069">
    <property type="term" value="F:aminoglycoside N-acetyltransferase activity"/>
    <property type="evidence" value="ECO:0007669"/>
    <property type="project" value="TreeGrafter"/>
</dbReference>
<dbReference type="GO" id="GO:0030649">
    <property type="term" value="P:aminoglycoside antibiotic catabolic process"/>
    <property type="evidence" value="ECO:0007669"/>
    <property type="project" value="TreeGrafter"/>
</dbReference>
<dbReference type="PANTHER" id="PTHR37817:SF1">
    <property type="entry name" value="N-ACETYLTRANSFERASE EIS"/>
    <property type="match status" value="1"/>
</dbReference>
<keyword evidence="3" id="KW-1185">Reference proteome</keyword>
<dbReference type="Gene3D" id="3.40.630.30">
    <property type="match status" value="1"/>
</dbReference>
<gene>
    <name evidence="2" type="ORF">E2605_16395</name>
</gene>
<dbReference type="CDD" id="cd04301">
    <property type="entry name" value="NAT_SF"/>
    <property type="match status" value="1"/>
</dbReference>
<dbReference type="RefSeq" id="WP_134437241.1">
    <property type="nucleotide sequence ID" value="NZ_SOML01000012.1"/>
</dbReference>
<keyword evidence="2" id="KW-0808">Transferase</keyword>
<dbReference type="Proteomes" id="UP000297861">
    <property type="component" value="Unassembled WGS sequence"/>
</dbReference>
<dbReference type="OrthoDB" id="9765580at2"/>
<dbReference type="PANTHER" id="PTHR37817">
    <property type="entry name" value="N-ACETYLTRANSFERASE EIS"/>
    <property type="match status" value="1"/>
</dbReference>
<dbReference type="PROSITE" id="PS51186">
    <property type="entry name" value="GNAT"/>
    <property type="match status" value="1"/>
</dbReference>
<dbReference type="STRING" id="1121485.GCA_000426485_01953"/>
<accession>A0A4Y8L1R4</accession>
<evidence type="ECO:0000313" key="2">
    <source>
        <dbReference type="EMBL" id="TFD93733.1"/>
    </source>
</evidence>
<dbReference type="InterPro" id="IPR000182">
    <property type="entry name" value="GNAT_dom"/>
</dbReference>
<dbReference type="InterPro" id="IPR016181">
    <property type="entry name" value="Acyl_CoA_acyltransferase"/>
</dbReference>
<evidence type="ECO:0000313" key="3">
    <source>
        <dbReference type="Proteomes" id="UP000297861"/>
    </source>
</evidence>
<organism evidence="2 3">
    <name type="scientific">Dysgonomonas capnocytophagoides</name>
    <dbReference type="NCBI Taxonomy" id="45254"/>
    <lineage>
        <taxon>Bacteria</taxon>
        <taxon>Pseudomonadati</taxon>
        <taxon>Bacteroidota</taxon>
        <taxon>Bacteroidia</taxon>
        <taxon>Bacteroidales</taxon>
        <taxon>Dysgonomonadaceae</taxon>
        <taxon>Dysgonomonas</taxon>
    </lineage>
</organism>
<evidence type="ECO:0000259" key="1">
    <source>
        <dbReference type="PROSITE" id="PS51186"/>
    </source>
</evidence>
<dbReference type="EMBL" id="SOML01000012">
    <property type="protein sequence ID" value="TFD93733.1"/>
    <property type="molecule type" value="Genomic_DNA"/>
</dbReference>
<name>A0A4Y8L1R4_9BACT</name>
<dbReference type="Pfam" id="PF13527">
    <property type="entry name" value="Acetyltransf_9"/>
    <property type="match status" value="1"/>
</dbReference>
<protein>
    <submittedName>
        <fullName evidence="2">GNAT family N-acetyltransferase</fullName>
    </submittedName>
</protein>
<feature type="domain" description="N-acetyltransferase" evidence="1">
    <location>
        <begin position="1"/>
        <end position="143"/>
    </location>
</feature>
<dbReference type="AlphaFoldDB" id="A0A4Y8L1R4"/>
<sequence>MIRFADTDTTPLVRSMWKTCFGDTEEYLDLHFSKKYKPKNTLLYYEGDMAVAALQMLPYSIRFYGKEMPFSYLAGLCTLPEFRNKGYMGKLIRTSFDVLKERQIPLCGLVPAEDWLYGYYAKYGFEAVFDSTEDTIDLSSVLSKGKDFHEDYLLFDKQYQSEDFCVLKTVLDFEAIVDDYKDEGCPLKGNLNGMARVVIPETVLALYAAVCNNYDFAIRVDQDVYDIKQGKVSKANLSDTDLSVDINLLTRLLFGYHISELGPPYSSLFQEHHPILNLMLE</sequence>